<dbReference type="EMBL" id="WVTA01000007">
    <property type="protein sequence ID" value="KAK3208375.1"/>
    <property type="molecule type" value="Genomic_DNA"/>
</dbReference>
<evidence type="ECO:0000256" key="1">
    <source>
        <dbReference type="SAM" id="MobiDB-lite"/>
    </source>
</evidence>
<evidence type="ECO:0000313" key="3">
    <source>
        <dbReference type="Proteomes" id="UP001280581"/>
    </source>
</evidence>
<keyword evidence="3" id="KW-1185">Reference proteome</keyword>
<reference evidence="2 3" key="1">
    <citation type="submission" date="2021-02" db="EMBL/GenBank/DDBJ databases">
        <title>Genome assembly of Pseudopithomyces chartarum.</title>
        <authorList>
            <person name="Jauregui R."/>
            <person name="Singh J."/>
            <person name="Voisey C."/>
        </authorList>
    </citation>
    <scope>NUCLEOTIDE SEQUENCE [LARGE SCALE GENOMIC DNA]</scope>
    <source>
        <strain evidence="2 3">AGR01</strain>
    </source>
</reference>
<gene>
    <name evidence="2" type="ORF">GRF29_77g507294</name>
</gene>
<dbReference type="AlphaFoldDB" id="A0AAN6LY84"/>
<protein>
    <submittedName>
        <fullName evidence="2">Uncharacterized protein</fullName>
    </submittedName>
</protein>
<name>A0AAN6LY84_9PLEO</name>
<accession>A0AAN6LY84</accession>
<dbReference type="Proteomes" id="UP001280581">
    <property type="component" value="Unassembled WGS sequence"/>
</dbReference>
<proteinExistence type="predicted"/>
<comment type="caution">
    <text evidence="2">The sequence shown here is derived from an EMBL/GenBank/DDBJ whole genome shotgun (WGS) entry which is preliminary data.</text>
</comment>
<sequence length="393" mass="44912">MEISINDQISQPGPDDQVPPTKEPGDDNQTKPLNPTKESIREEKLYITVARVSLNVNIARLWVKLFKRIREPMVLSLRTIETYSLTEPKTAPLTVLTSNISPGSDDDKTLAAQQRVQSCHLFIQQTLRNDGLLTPAVPRRIFDDLTGTEVPLWERLSSKIYDLKMTTARNHFAHNFCIPAENRPRNALPDPWEDNVIFQWVQNRYAHLEPMITTLLAKLEDAIDDEEAWKDLPDDYLHHTNEPSYRQDEEDAEPIWLKYLKEEGEKLRALAEENERLRKEHGPSWEEQVKWTMPSEEVIFESGFEEERVKRLEDITLAIVDQVKATVGTVVKEALEKIINKAQRDSAIDARAATIVQDARNAIIKTVSDTIALSAIHHIPNALESTISDETNS</sequence>
<organism evidence="2 3">
    <name type="scientific">Pseudopithomyces chartarum</name>
    <dbReference type="NCBI Taxonomy" id="1892770"/>
    <lineage>
        <taxon>Eukaryota</taxon>
        <taxon>Fungi</taxon>
        <taxon>Dikarya</taxon>
        <taxon>Ascomycota</taxon>
        <taxon>Pezizomycotina</taxon>
        <taxon>Dothideomycetes</taxon>
        <taxon>Pleosporomycetidae</taxon>
        <taxon>Pleosporales</taxon>
        <taxon>Massarineae</taxon>
        <taxon>Didymosphaeriaceae</taxon>
        <taxon>Pseudopithomyces</taxon>
    </lineage>
</organism>
<feature type="region of interest" description="Disordered" evidence="1">
    <location>
        <begin position="1"/>
        <end position="37"/>
    </location>
</feature>
<feature type="compositionally biased region" description="Polar residues" evidence="1">
    <location>
        <begin position="1"/>
        <end position="11"/>
    </location>
</feature>
<evidence type="ECO:0000313" key="2">
    <source>
        <dbReference type="EMBL" id="KAK3208375.1"/>
    </source>
</evidence>